<dbReference type="EMBL" id="JASCZI010253477">
    <property type="protein sequence ID" value="MED6215585.1"/>
    <property type="molecule type" value="Genomic_DNA"/>
</dbReference>
<evidence type="ECO:0000256" key="1">
    <source>
        <dbReference type="SAM" id="MobiDB-lite"/>
    </source>
</evidence>
<evidence type="ECO:0000313" key="2">
    <source>
        <dbReference type="EMBL" id="MED6215585.1"/>
    </source>
</evidence>
<dbReference type="PANTHER" id="PTHR47584">
    <property type="match status" value="1"/>
</dbReference>
<comment type="caution">
    <text evidence="2">The sequence shown here is derived from an EMBL/GenBank/DDBJ whole genome shotgun (WGS) entry which is preliminary data.</text>
</comment>
<reference evidence="2 3" key="1">
    <citation type="journal article" date="2023" name="Plants (Basel)">
        <title>Bridging the Gap: Combining Genomics and Transcriptomics Approaches to Understand Stylosanthes scabra, an Orphan Legume from the Brazilian Caatinga.</title>
        <authorList>
            <person name="Ferreira-Neto J.R.C."/>
            <person name="da Silva M.D."/>
            <person name="Binneck E."/>
            <person name="de Melo N.F."/>
            <person name="da Silva R.H."/>
            <person name="de Melo A.L.T.M."/>
            <person name="Pandolfi V."/>
            <person name="Bustamante F.O."/>
            <person name="Brasileiro-Vidal A.C."/>
            <person name="Benko-Iseppon A.M."/>
        </authorList>
    </citation>
    <scope>NUCLEOTIDE SEQUENCE [LARGE SCALE GENOMIC DNA]</scope>
    <source>
        <tissue evidence="2">Leaves</tissue>
    </source>
</reference>
<protein>
    <submittedName>
        <fullName evidence="2">Uncharacterized protein</fullName>
    </submittedName>
</protein>
<dbReference type="Proteomes" id="UP001341840">
    <property type="component" value="Unassembled WGS sequence"/>
</dbReference>
<name>A0ABU6Z1W9_9FABA</name>
<feature type="non-terminal residue" evidence="2">
    <location>
        <position position="1"/>
    </location>
</feature>
<feature type="region of interest" description="Disordered" evidence="1">
    <location>
        <begin position="1"/>
        <end position="22"/>
    </location>
</feature>
<evidence type="ECO:0000313" key="3">
    <source>
        <dbReference type="Proteomes" id="UP001341840"/>
    </source>
</evidence>
<organism evidence="2 3">
    <name type="scientific">Stylosanthes scabra</name>
    <dbReference type="NCBI Taxonomy" id="79078"/>
    <lineage>
        <taxon>Eukaryota</taxon>
        <taxon>Viridiplantae</taxon>
        <taxon>Streptophyta</taxon>
        <taxon>Embryophyta</taxon>
        <taxon>Tracheophyta</taxon>
        <taxon>Spermatophyta</taxon>
        <taxon>Magnoliopsida</taxon>
        <taxon>eudicotyledons</taxon>
        <taxon>Gunneridae</taxon>
        <taxon>Pentapetalae</taxon>
        <taxon>rosids</taxon>
        <taxon>fabids</taxon>
        <taxon>Fabales</taxon>
        <taxon>Fabaceae</taxon>
        <taxon>Papilionoideae</taxon>
        <taxon>50 kb inversion clade</taxon>
        <taxon>dalbergioids sensu lato</taxon>
        <taxon>Dalbergieae</taxon>
        <taxon>Pterocarpus clade</taxon>
        <taxon>Stylosanthes</taxon>
    </lineage>
</organism>
<accession>A0ABU6Z1W9</accession>
<proteinExistence type="predicted"/>
<keyword evidence="3" id="KW-1185">Reference proteome</keyword>
<gene>
    <name evidence="2" type="ORF">PIB30_115117</name>
</gene>
<dbReference type="PANTHER" id="PTHR47584:SF14">
    <property type="entry name" value="L10-INTERACTING MYB DOMAIN-CONTAINING PROTEIN-LIKE"/>
    <property type="match status" value="1"/>
</dbReference>
<dbReference type="InterPro" id="IPR045026">
    <property type="entry name" value="LIMYB"/>
</dbReference>
<sequence>KKEVKEKKTIRSSSERRRKEAKNARLDKFESALEKWAESVSARTEVSKAKAEKYKSLASQATSSCTDPYSIEACMGLLNSLDNVSKTMYNKAVAKFVQAEWRCIFMTMPTERRMDWLLDLD</sequence>